<dbReference type="PIRSF" id="PIRSF037246">
    <property type="entry name" value="UCP037246"/>
    <property type="match status" value="1"/>
</dbReference>
<dbReference type="RefSeq" id="WP_072694359.1">
    <property type="nucleotide sequence ID" value="NZ_FOSJ01000048.1"/>
</dbReference>
<dbReference type="Gene3D" id="2.30.31.70">
    <property type="match status" value="1"/>
</dbReference>
<accession>A0A1I4AGN9</accession>
<evidence type="ECO:0000259" key="1">
    <source>
        <dbReference type="Pfam" id="PF02229"/>
    </source>
</evidence>
<dbReference type="Pfam" id="PF02229">
    <property type="entry name" value="PC4"/>
    <property type="match status" value="1"/>
</dbReference>
<sequence>MAGIEYEIMEEIGVISESKSGWKKELNIVRWNNNEPKFDIRDWSPDHSKMGKGMTFSANDLSSLKDLLNKLDL</sequence>
<gene>
    <name evidence="2" type="ORF">SAMN04488569_104812</name>
</gene>
<dbReference type="InterPro" id="IPR017154">
    <property type="entry name" value="PC4-like"/>
</dbReference>
<feature type="domain" description="Transcriptional coactivator p15 (PC4) C-terminal" evidence="1">
    <location>
        <begin position="20"/>
        <end position="66"/>
    </location>
</feature>
<protein>
    <recommendedName>
        <fullName evidence="1">Transcriptional coactivator p15 (PC4) C-terminal domain-containing protein</fullName>
    </recommendedName>
</protein>
<dbReference type="OrthoDB" id="7067273at2"/>
<dbReference type="AlphaFoldDB" id="A0A1I4AGN9"/>
<evidence type="ECO:0000313" key="3">
    <source>
        <dbReference type="Proteomes" id="UP000199589"/>
    </source>
</evidence>
<reference evidence="3" key="1">
    <citation type="submission" date="2016-10" db="EMBL/GenBank/DDBJ databases">
        <authorList>
            <person name="Varghese N."/>
            <person name="Submissions S."/>
        </authorList>
    </citation>
    <scope>NUCLEOTIDE SEQUENCE [LARGE SCALE GENOMIC DNA]</scope>
    <source>
        <strain evidence="3">DSM 16108</strain>
    </source>
</reference>
<dbReference type="GO" id="GO:0003677">
    <property type="term" value="F:DNA binding"/>
    <property type="evidence" value="ECO:0007669"/>
    <property type="project" value="InterPro"/>
</dbReference>
<dbReference type="InterPro" id="IPR003173">
    <property type="entry name" value="PC4_C"/>
</dbReference>
<name>A0A1I4AGN9_9LACT</name>
<dbReference type="EMBL" id="FOSJ01000048">
    <property type="protein sequence ID" value="SFK54956.1"/>
    <property type="molecule type" value="Genomic_DNA"/>
</dbReference>
<dbReference type="STRING" id="258723.GCA_900169305_01839"/>
<evidence type="ECO:0000313" key="2">
    <source>
        <dbReference type="EMBL" id="SFK54956.1"/>
    </source>
</evidence>
<proteinExistence type="predicted"/>
<organism evidence="2 3">
    <name type="scientific">Marinilactibacillus piezotolerans</name>
    <dbReference type="NCBI Taxonomy" id="258723"/>
    <lineage>
        <taxon>Bacteria</taxon>
        <taxon>Bacillati</taxon>
        <taxon>Bacillota</taxon>
        <taxon>Bacilli</taxon>
        <taxon>Lactobacillales</taxon>
        <taxon>Carnobacteriaceae</taxon>
        <taxon>Marinilactibacillus</taxon>
    </lineage>
</organism>
<keyword evidence="3" id="KW-1185">Reference proteome</keyword>
<dbReference type="Proteomes" id="UP000199589">
    <property type="component" value="Unassembled WGS sequence"/>
</dbReference>
<dbReference type="GO" id="GO:0006355">
    <property type="term" value="P:regulation of DNA-templated transcription"/>
    <property type="evidence" value="ECO:0007669"/>
    <property type="project" value="InterPro"/>
</dbReference>